<dbReference type="Proteomes" id="UP001072034">
    <property type="component" value="Unassembled WGS sequence"/>
</dbReference>
<keyword evidence="2" id="KW-0472">Membrane</keyword>
<name>A0ABT4I8L4_9ACTO</name>
<evidence type="ECO:0000313" key="3">
    <source>
        <dbReference type="EMBL" id="MCZ0857689.1"/>
    </source>
</evidence>
<feature type="compositionally biased region" description="Polar residues" evidence="1">
    <location>
        <begin position="234"/>
        <end position="246"/>
    </location>
</feature>
<gene>
    <name evidence="3" type="ORF">OHJ16_06490</name>
</gene>
<dbReference type="RefSeq" id="WP_268917227.1">
    <property type="nucleotide sequence ID" value="NZ_JAPTMY010000011.1"/>
</dbReference>
<feature type="region of interest" description="Disordered" evidence="1">
    <location>
        <begin position="373"/>
        <end position="396"/>
    </location>
</feature>
<evidence type="ECO:0000256" key="1">
    <source>
        <dbReference type="SAM" id="MobiDB-lite"/>
    </source>
</evidence>
<feature type="region of interest" description="Disordered" evidence="1">
    <location>
        <begin position="228"/>
        <end position="247"/>
    </location>
</feature>
<feature type="transmembrane region" description="Helical" evidence="2">
    <location>
        <begin position="47"/>
        <end position="65"/>
    </location>
</feature>
<keyword evidence="2" id="KW-1133">Transmembrane helix</keyword>
<evidence type="ECO:0000256" key="2">
    <source>
        <dbReference type="SAM" id="Phobius"/>
    </source>
</evidence>
<reference evidence="3" key="1">
    <citation type="submission" date="2022-10" db="EMBL/GenBank/DDBJ databases">
        <title>Genome sequence of Actinomyces israelii ATCC 10048.</title>
        <authorList>
            <person name="Watt R.M."/>
            <person name="Tong W.M."/>
        </authorList>
    </citation>
    <scope>NUCLEOTIDE SEQUENCE</scope>
    <source>
        <strain evidence="3">ATCC 10048</strain>
    </source>
</reference>
<sequence>MQLWSRRDTHTMSSVGTAELGINLLDLLALACPILTLVKLYPAYSPGAHLLITGSILIAAGIVLLPPRPLAWPPPDDDGRGPLRGLARALRSPRFWIRAAAVIGVVVLTIASAQVYCALAPPTRAFSASLSHPSGSGPDLTAHTSDLGAWAAEFKHSQFIDYIVTAVGPIALSVPEKDEKDEKDSRKSVIPADGPGRLTTLVITLLDPVDGAPHWSLELTNLVGRSTDHAQRPSFPNKNNPASGSAVTDPDGTLLAIHLDSTWNESANQWVTPIAIINLTSGKAIGSAEIQGEIPGTVLTSDTLAVQVADGSALEPGGTILTYSSARVVELGEFAGPDPWSSRSFIALRRGSERAERDRESGRELVIATLFDPSTGTAPIPAPGAPPSSTACADLRPGACCARPNRAAPHAPSARPEPSR</sequence>
<feature type="transmembrane region" description="Helical" evidence="2">
    <location>
        <begin position="95"/>
        <end position="116"/>
    </location>
</feature>
<dbReference type="EMBL" id="JAPTMY010000011">
    <property type="protein sequence ID" value="MCZ0857689.1"/>
    <property type="molecule type" value="Genomic_DNA"/>
</dbReference>
<organism evidence="3 4">
    <name type="scientific">Actinomyces israelii</name>
    <dbReference type="NCBI Taxonomy" id="1659"/>
    <lineage>
        <taxon>Bacteria</taxon>
        <taxon>Bacillati</taxon>
        <taxon>Actinomycetota</taxon>
        <taxon>Actinomycetes</taxon>
        <taxon>Actinomycetales</taxon>
        <taxon>Actinomycetaceae</taxon>
        <taxon>Actinomyces</taxon>
    </lineage>
</organism>
<evidence type="ECO:0000313" key="4">
    <source>
        <dbReference type="Proteomes" id="UP001072034"/>
    </source>
</evidence>
<protein>
    <submittedName>
        <fullName evidence="3">Uncharacterized protein</fullName>
    </submittedName>
</protein>
<comment type="caution">
    <text evidence="3">The sequence shown here is derived from an EMBL/GenBank/DDBJ whole genome shotgun (WGS) entry which is preliminary data.</text>
</comment>
<keyword evidence="2" id="KW-0812">Transmembrane</keyword>
<keyword evidence="4" id="KW-1185">Reference proteome</keyword>
<feature type="transmembrane region" description="Helical" evidence="2">
    <location>
        <begin position="20"/>
        <end position="41"/>
    </location>
</feature>
<proteinExistence type="predicted"/>
<accession>A0ABT4I8L4</accession>